<accession>A0A8S1L761</accession>
<dbReference type="GO" id="GO:0003924">
    <property type="term" value="F:GTPase activity"/>
    <property type="evidence" value="ECO:0007669"/>
    <property type="project" value="InterPro"/>
</dbReference>
<dbReference type="InterPro" id="IPR001806">
    <property type="entry name" value="Small_GTPase"/>
</dbReference>
<dbReference type="PANTHER" id="PTHR47977">
    <property type="entry name" value="RAS-RELATED PROTEIN RAB"/>
    <property type="match status" value="1"/>
</dbReference>
<name>A0A8S1L761_PARPR</name>
<keyword evidence="3" id="KW-0342">GTP-binding</keyword>
<dbReference type="EMBL" id="CAJJDM010000030">
    <property type="protein sequence ID" value="CAD8061373.1"/>
    <property type="molecule type" value="Genomic_DNA"/>
</dbReference>
<dbReference type="CDD" id="cd00154">
    <property type="entry name" value="Rab"/>
    <property type="match status" value="1"/>
</dbReference>
<sequence>MQVQQDIVLKFLLVGEPSVGKSAFLIKYAKDQFIEQYIPTIGVDLMEKNLDLNDKSIKMQIWDTAGQERFMVIVQSYFKGANGIFIIYDITNRESFNALLKWIEYSEKYANPGVLKMLVGNKSDLNGQRQVTFEEGQNLANSNGMLFIETSAKEGFNLEQAINNLLHEVLSQQEIKKKEEKIENQ</sequence>
<dbReference type="NCBIfam" id="TIGR00231">
    <property type="entry name" value="small_GTP"/>
    <property type="match status" value="1"/>
</dbReference>
<dbReference type="PROSITE" id="PS51421">
    <property type="entry name" value="RAS"/>
    <property type="match status" value="1"/>
</dbReference>
<keyword evidence="5" id="KW-1185">Reference proteome</keyword>
<protein>
    <submittedName>
        <fullName evidence="4">Uncharacterized protein</fullName>
    </submittedName>
</protein>
<evidence type="ECO:0000313" key="4">
    <source>
        <dbReference type="EMBL" id="CAD8061373.1"/>
    </source>
</evidence>
<dbReference type="Pfam" id="PF00071">
    <property type="entry name" value="Ras"/>
    <property type="match status" value="1"/>
</dbReference>
<dbReference type="SMART" id="SM00173">
    <property type="entry name" value="RAS"/>
    <property type="match status" value="1"/>
</dbReference>
<dbReference type="Proteomes" id="UP000688137">
    <property type="component" value="Unassembled WGS sequence"/>
</dbReference>
<evidence type="ECO:0000256" key="3">
    <source>
        <dbReference type="ARBA" id="ARBA00023134"/>
    </source>
</evidence>
<evidence type="ECO:0000256" key="2">
    <source>
        <dbReference type="ARBA" id="ARBA00022741"/>
    </source>
</evidence>
<reference evidence="4" key="1">
    <citation type="submission" date="2021-01" db="EMBL/GenBank/DDBJ databases">
        <authorList>
            <consortium name="Genoscope - CEA"/>
            <person name="William W."/>
        </authorList>
    </citation>
    <scope>NUCLEOTIDE SEQUENCE</scope>
</reference>
<dbReference type="AlphaFoldDB" id="A0A8S1L761"/>
<evidence type="ECO:0000256" key="1">
    <source>
        <dbReference type="ARBA" id="ARBA00006270"/>
    </source>
</evidence>
<gene>
    <name evidence="4" type="ORF">PPRIM_AZ9-3.1.T0310276</name>
</gene>
<dbReference type="SMART" id="SM00174">
    <property type="entry name" value="RHO"/>
    <property type="match status" value="1"/>
</dbReference>
<dbReference type="PROSITE" id="PS51419">
    <property type="entry name" value="RAB"/>
    <property type="match status" value="1"/>
</dbReference>
<dbReference type="SMART" id="SM00175">
    <property type="entry name" value="RAB"/>
    <property type="match status" value="1"/>
</dbReference>
<dbReference type="GO" id="GO:0005525">
    <property type="term" value="F:GTP binding"/>
    <property type="evidence" value="ECO:0007669"/>
    <property type="project" value="UniProtKB-KW"/>
</dbReference>
<proteinExistence type="inferred from homology"/>
<organism evidence="4 5">
    <name type="scientific">Paramecium primaurelia</name>
    <dbReference type="NCBI Taxonomy" id="5886"/>
    <lineage>
        <taxon>Eukaryota</taxon>
        <taxon>Sar</taxon>
        <taxon>Alveolata</taxon>
        <taxon>Ciliophora</taxon>
        <taxon>Intramacronucleata</taxon>
        <taxon>Oligohymenophorea</taxon>
        <taxon>Peniculida</taxon>
        <taxon>Parameciidae</taxon>
        <taxon>Paramecium</taxon>
    </lineage>
</organism>
<comment type="similarity">
    <text evidence="1">Belongs to the small GTPase superfamily. Rab family.</text>
</comment>
<evidence type="ECO:0000313" key="5">
    <source>
        <dbReference type="Proteomes" id="UP000688137"/>
    </source>
</evidence>
<keyword evidence="2" id="KW-0547">Nucleotide-binding</keyword>
<comment type="caution">
    <text evidence="4">The sequence shown here is derived from an EMBL/GenBank/DDBJ whole genome shotgun (WGS) entry which is preliminary data.</text>
</comment>
<dbReference type="SMART" id="SM00176">
    <property type="entry name" value="RAN"/>
    <property type="match status" value="1"/>
</dbReference>
<dbReference type="PROSITE" id="PS51420">
    <property type="entry name" value="RHO"/>
    <property type="match status" value="1"/>
</dbReference>
<dbReference type="FunFam" id="3.40.50.300:FF:001072">
    <property type="entry name" value="Rab family GTPase"/>
    <property type="match status" value="1"/>
</dbReference>
<dbReference type="InterPro" id="IPR050227">
    <property type="entry name" value="Rab"/>
</dbReference>
<dbReference type="OMA" id="RFGCCSN"/>
<dbReference type="InterPro" id="IPR005225">
    <property type="entry name" value="Small_GTP-bd"/>
</dbReference>